<dbReference type="CDD" id="cd01839">
    <property type="entry name" value="SGNH_arylesterase_like"/>
    <property type="match status" value="1"/>
</dbReference>
<gene>
    <name evidence="2" type="ORF">SDC9_99078</name>
</gene>
<reference evidence="2" key="1">
    <citation type="submission" date="2019-08" db="EMBL/GenBank/DDBJ databases">
        <authorList>
            <person name="Kucharzyk K."/>
            <person name="Murdoch R.W."/>
            <person name="Higgins S."/>
            <person name="Loffler F."/>
        </authorList>
    </citation>
    <scope>NUCLEOTIDE SEQUENCE</scope>
</reference>
<evidence type="ECO:0000313" key="2">
    <source>
        <dbReference type="EMBL" id="MPM52319.1"/>
    </source>
</evidence>
<organism evidence="2">
    <name type="scientific">bioreactor metagenome</name>
    <dbReference type="NCBI Taxonomy" id="1076179"/>
    <lineage>
        <taxon>unclassified sequences</taxon>
        <taxon>metagenomes</taxon>
        <taxon>ecological metagenomes</taxon>
    </lineage>
</organism>
<protein>
    <recommendedName>
        <fullName evidence="1">SGNH hydrolase-type esterase domain-containing protein</fullName>
    </recommendedName>
</protein>
<sequence length="209" mass="23175">MRTILCFGDSNTFGTNPSGGRWSYEDRWTGILAGLLGPSYRIIEEGMGGRTTVFDDPLEPNRCGRQFLPVALQSHRPLDLVIISLGTNDCKVFFKANERIIAKALEQLIGIIRTYPYGEGYPIPRILVVSPIHIGVQIETAPFVSYDAYSSTLSRKLAPAIKKMADEQGVYFLDASQAAQPSEIDQLHMNREGHLALAHALHPMIEALF</sequence>
<evidence type="ECO:0000259" key="1">
    <source>
        <dbReference type="Pfam" id="PF13472"/>
    </source>
</evidence>
<dbReference type="PANTHER" id="PTHR30383:SF29">
    <property type="entry name" value="SGNH HYDROLASE-TYPE ESTERASE DOMAIN-CONTAINING PROTEIN"/>
    <property type="match status" value="1"/>
</dbReference>
<dbReference type="InterPro" id="IPR013830">
    <property type="entry name" value="SGNH_hydro"/>
</dbReference>
<proteinExistence type="predicted"/>
<dbReference type="InterPro" id="IPR051532">
    <property type="entry name" value="Ester_Hydrolysis_Enzymes"/>
</dbReference>
<dbReference type="InterPro" id="IPR036514">
    <property type="entry name" value="SGNH_hydro_sf"/>
</dbReference>
<feature type="domain" description="SGNH hydrolase-type esterase" evidence="1">
    <location>
        <begin position="6"/>
        <end position="194"/>
    </location>
</feature>
<dbReference type="AlphaFoldDB" id="A0A645AGK6"/>
<accession>A0A645AGK6</accession>
<dbReference type="EMBL" id="VSSQ01013810">
    <property type="protein sequence ID" value="MPM52319.1"/>
    <property type="molecule type" value="Genomic_DNA"/>
</dbReference>
<dbReference type="Pfam" id="PF13472">
    <property type="entry name" value="Lipase_GDSL_2"/>
    <property type="match status" value="1"/>
</dbReference>
<comment type="caution">
    <text evidence="2">The sequence shown here is derived from an EMBL/GenBank/DDBJ whole genome shotgun (WGS) entry which is preliminary data.</text>
</comment>
<dbReference type="PANTHER" id="PTHR30383">
    <property type="entry name" value="THIOESTERASE 1/PROTEASE 1/LYSOPHOSPHOLIPASE L1"/>
    <property type="match status" value="1"/>
</dbReference>
<dbReference type="SUPFAM" id="SSF52266">
    <property type="entry name" value="SGNH hydrolase"/>
    <property type="match status" value="1"/>
</dbReference>
<name>A0A645AGK6_9ZZZZ</name>
<dbReference type="Gene3D" id="3.40.50.1110">
    <property type="entry name" value="SGNH hydrolase"/>
    <property type="match status" value="1"/>
</dbReference>